<dbReference type="InterPro" id="IPR005197">
    <property type="entry name" value="Glyco_hydro_71"/>
</dbReference>
<organism evidence="2 3">
    <name type="scientific">Pseudocercospora fijiensis (strain CIRAD86)</name>
    <name type="common">Black leaf streak disease fungus</name>
    <name type="synonym">Mycosphaerella fijiensis</name>
    <dbReference type="NCBI Taxonomy" id="383855"/>
    <lineage>
        <taxon>Eukaryota</taxon>
        <taxon>Fungi</taxon>
        <taxon>Dikarya</taxon>
        <taxon>Ascomycota</taxon>
        <taxon>Pezizomycotina</taxon>
        <taxon>Dothideomycetes</taxon>
        <taxon>Dothideomycetidae</taxon>
        <taxon>Mycosphaerellales</taxon>
        <taxon>Mycosphaerellaceae</taxon>
        <taxon>Pseudocercospora</taxon>
    </lineage>
</organism>
<evidence type="ECO:0000256" key="1">
    <source>
        <dbReference type="SAM" id="SignalP"/>
    </source>
</evidence>
<evidence type="ECO:0000313" key="3">
    <source>
        <dbReference type="Proteomes" id="UP000016932"/>
    </source>
</evidence>
<dbReference type="KEGG" id="pfj:MYCFIDRAFT_57739"/>
<keyword evidence="2" id="KW-0378">Hydrolase</keyword>
<keyword evidence="3" id="KW-1185">Reference proteome</keyword>
<gene>
    <name evidence="2" type="ORF">MYCFIDRAFT_57739</name>
</gene>
<evidence type="ECO:0000313" key="2">
    <source>
        <dbReference type="EMBL" id="EME79211.1"/>
    </source>
</evidence>
<dbReference type="GO" id="GO:0051118">
    <property type="term" value="F:glucan endo-1,3-alpha-glucosidase activity"/>
    <property type="evidence" value="ECO:0007669"/>
    <property type="project" value="InterPro"/>
</dbReference>
<keyword evidence="1" id="KW-0732">Signal</keyword>
<sequence length="470" mass="52630">MLAILFAVLSALAIRTASGASVFAHFMMMNSYAYDQDMWKKDIAAAQQVGIDGFALNWVPPNCQADESWVIDRIDDAFSAAEDMGFKLMYSFDMSYTQCNYYWNQTFMQEMITKYAGSSATYRWNNDILVSTYGGDSVDDHYGNEFFQGLKDKMKYWNNPISLAPALTTYSMHAYENPNTAASNLISDFSSIDGYCNWQAWPLDCESNITATPDQAFQSALKNAGKTGPYIMTVSPWQYKDLNNGNPLDAWVAYSDQLFPKRFQQITSNHEVQPDIIEILTWNDFCESHYIRDLPSRDKTAKDYVELGDMGAYVWGQNHAPWRVIAKYYISWWKTGKAPEITMDQVVFWHRIHPKATICTEGSSTGIRNNAFPEDAVFAWALVKDAATISMSVGSNKYWTFKADGSGPSMGFVPFPAYVSGDGVTPEVSIVRNGKVVAVAESSVAISSDCAWQNFNPVVNLVGDGINHGL</sequence>
<name>M3A3J7_PSEFD</name>
<dbReference type="Gene3D" id="3.20.20.80">
    <property type="entry name" value="Glycosidases"/>
    <property type="match status" value="1"/>
</dbReference>
<proteinExistence type="predicted"/>
<feature type="chain" id="PRO_5004030580" evidence="1">
    <location>
        <begin position="20"/>
        <end position="470"/>
    </location>
</feature>
<dbReference type="HOGENOM" id="CLU_019141_0_0_1"/>
<dbReference type="RefSeq" id="XP_007929746.1">
    <property type="nucleotide sequence ID" value="XM_007931555.1"/>
</dbReference>
<dbReference type="STRING" id="383855.M3A3J7"/>
<dbReference type="EMBL" id="KB446562">
    <property type="protein sequence ID" value="EME79211.1"/>
    <property type="molecule type" value="Genomic_DNA"/>
</dbReference>
<dbReference type="Proteomes" id="UP000016932">
    <property type="component" value="Unassembled WGS sequence"/>
</dbReference>
<dbReference type="CDD" id="cd11577">
    <property type="entry name" value="GH71"/>
    <property type="match status" value="1"/>
</dbReference>
<dbReference type="AlphaFoldDB" id="M3A3J7"/>
<dbReference type="OrthoDB" id="3257981at2759"/>
<accession>M3A3J7</accession>
<feature type="signal peptide" evidence="1">
    <location>
        <begin position="1"/>
        <end position="19"/>
    </location>
</feature>
<dbReference type="GeneID" id="19340397"/>
<dbReference type="VEuPathDB" id="FungiDB:MYCFIDRAFT_57739"/>
<reference evidence="2 3" key="1">
    <citation type="journal article" date="2012" name="PLoS Pathog.">
        <title>Diverse lifestyles and strategies of plant pathogenesis encoded in the genomes of eighteen Dothideomycetes fungi.</title>
        <authorList>
            <person name="Ohm R.A."/>
            <person name="Feau N."/>
            <person name="Henrissat B."/>
            <person name="Schoch C.L."/>
            <person name="Horwitz B.A."/>
            <person name="Barry K.W."/>
            <person name="Condon B.J."/>
            <person name="Copeland A.C."/>
            <person name="Dhillon B."/>
            <person name="Glaser F."/>
            <person name="Hesse C.N."/>
            <person name="Kosti I."/>
            <person name="LaButti K."/>
            <person name="Lindquist E.A."/>
            <person name="Lucas S."/>
            <person name="Salamov A.A."/>
            <person name="Bradshaw R.E."/>
            <person name="Ciuffetti L."/>
            <person name="Hamelin R.C."/>
            <person name="Kema G.H.J."/>
            <person name="Lawrence C."/>
            <person name="Scott J.A."/>
            <person name="Spatafora J.W."/>
            <person name="Turgeon B.G."/>
            <person name="de Wit P.J.G.M."/>
            <person name="Zhong S."/>
            <person name="Goodwin S.B."/>
            <person name="Grigoriev I.V."/>
        </authorList>
    </citation>
    <scope>NUCLEOTIDE SEQUENCE [LARGE SCALE GENOMIC DNA]</scope>
    <source>
        <strain evidence="2 3">CIRAD86</strain>
    </source>
</reference>
<dbReference type="eggNOG" id="ENOG502RTMK">
    <property type="taxonomic scope" value="Eukaryota"/>
</dbReference>
<dbReference type="Pfam" id="PF03659">
    <property type="entry name" value="Glyco_hydro_71"/>
    <property type="match status" value="1"/>
</dbReference>
<protein>
    <submittedName>
        <fullName evidence="2">Glycoside hydrolase family 71 protein</fullName>
    </submittedName>
</protein>